<dbReference type="STRING" id="6412.T1EE29"/>
<organism evidence="15 16">
    <name type="scientific">Helobdella robusta</name>
    <name type="common">Californian leech</name>
    <dbReference type="NCBI Taxonomy" id="6412"/>
    <lineage>
        <taxon>Eukaryota</taxon>
        <taxon>Metazoa</taxon>
        <taxon>Spiralia</taxon>
        <taxon>Lophotrochozoa</taxon>
        <taxon>Annelida</taxon>
        <taxon>Clitellata</taxon>
        <taxon>Hirudinea</taxon>
        <taxon>Rhynchobdellida</taxon>
        <taxon>Glossiphoniidae</taxon>
        <taxon>Helobdella</taxon>
    </lineage>
</organism>
<keyword evidence="8" id="KW-0325">Glycoprotein</keyword>
<keyword evidence="3" id="KW-0812">Transmembrane</keyword>
<dbReference type="KEGG" id="hro:HELRODRAFT_106488"/>
<feature type="active site" description="Proton donor" evidence="10">
    <location>
        <position position="143"/>
    </location>
</feature>
<dbReference type="Pfam" id="PF01532">
    <property type="entry name" value="Glyco_hydro_47"/>
    <property type="match status" value="1"/>
</dbReference>
<feature type="binding site" evidence="11">
    <location>
        <position position="498"/>
    </location>
    <ligand>
        <name>Ca(2+)</name>
        <dbReference type="ChEBI" id="CHEBI:29108"/>
    </ligand>
</feature>
<keyword evidence="6" id="KW-1133">Transmembrane helix</keyword>
<dbReference type="OrthoDB" id="8118055at2759"/>
<keyword evidence="16" id="KW-1185">Reference proteome</keyword>
<evidence type="ECO:0000256" key="11">
    <source>
        <dbReference type="PIRSR" id="PIRSR601382-2"/>
    </source>
</evidence>
<dbReference type="OMA" id="EEFWRMF"/>
<keyword evidence="11" id="KW-0106">Calcium</keyword>
<keyword evidence="12" id="KW-0378">Hydrolase</keyword>
<keyword evidence="7" id="KW-0472">Membrane</keyword>
<comment type="function">
    <text evidence="9">Extracts misfolded glycoproteins, but not glycoproteins undergoing productive folding, from the calnexin cycle. It is directly involved in endoplasmic reticulum-associated degradation (ERAD) and targets misfolded glycoproteins for degradation in an N-glycan-independent manner, probably by forming a complex with SEL1L. It has low mannosidase activity, catalyzing mannose trimming from Man8GlcNAc2 to Man7GlcNAc2.</text>
</comment>
<dbReference type="HOGENOM" id="CLU_003818_5_6_1"/>
<dbReference type="PRINTS" id="PR00747">
    <property type="entry name" value="GLYHDRLASE47"/>
</dbReference>
<dbReference type="AlphaFoldDB" id="T1EE29"/>
<reference evidence="16" key="1">
    <citation type="submission" date="2012-12" db="EMBL/GenBank/DDBJ databases">
        <authorList>
            <person name="Hellsten U."/>
            <person name="Grimwood J."/>
            <person name="Chapman J.A."/>
            <person name="Shapiro H."/>
            <person name="Aerts A."/>
            <person name="Otillar R.P."/>
            <person name="Terry A.Y."/>
            <person name="Boore J.L."/>
            <person name="Simakov O."/>
            <person name="Marletaz F."/>
            <person name="Cho S.-J."/>
            <person name="Edsinger-Gonzales E."/>
            <person name="Havlak P."/>
            <person name="Kuo D.-H."/>
            <person name="Larsson T."/>
            <person name="Lv J."/>
            <person name="Arendt D."/>
            <person name="Savage R."/>
            <person name="Osoegawa K."/>
            <person name="de Jong P."/>
            <person name="Lindberg D.R."/>
            <person name="Seaver E.C."/>
            <person name="Weisblat D.A."/>
            <person name="Putnam N.H."/>
            <person name="Grigoriev I.V."/>
            <person name="Rokhsar D.S."/>
        </authorList>
    </citation>
    <scope>NUCLEOTIDE SEQUENCE</scope>
</reference>
<comment type="cofactor">
    <cofactor evidence="11">
        <name>Ca(2+)</name>
        <dbReference type="ChEBI" id="CHEBI:29108"/>
    </cofactor>
</comment>
<comment type="subcellular location">
    <subcellularLocation>
        <location evidence="1">Endoplasmic reticulum membrane</location>
        <topology evidence="1">Single-pass type II membrane protein</topology>
    </subcellularLocation>
</comment>
<keyword evidence="4" id="KW-0256">Endoplasmic reticulum</keyword>
<dbReference type="GO" id="GO:0044322">
    <property type="term" value="C:endoplasmic reticulum quality control compartment"/>
    <property type="evidence" value="ECO:0007669"/>
    <property type="project" value="GOC"/>
</dbReference>
<dbReference type="GO" id="GO:0004571">
    <property type="term" value="F:mannosyl-oligosaccharide 1,2-alpha-mannosidase activity"/>
    <property type="evidence" value="ECO:0007669"/>
    <property type="project" value="InterPro"/>
</dbReference>
<protein>
    <recommendedName>
        <fullName evidence="12">alpha-1,2-Mannosidase</fullName>
        <ecNumber evidence="12">3.2.1.-</ecNumber>
    </recommendedName>
</protein>
<dbReference type="eggNOG" id="KOG2429">
    <property type="taxonomic scope" value="Eukaryota"/>
</dbReference>
<dbReference type="GO" id="GO:1904380">
    <property type="term" value="P:endoplasmic reticulum mannose trimming"/>
    <property type="evidence" value="ECO:0007669"/>
    <property type="project" value="InterPro"/>
</dbReference>
<evidence type="ECO:0000256" key="6">
    <source>
        <dbReference type="ARBA" id="ARBA00022989"/>
    </source>
</evidence>
<evidence type="ECO:0000256" key="10">
    <source>
        <dbReference type="PIRSR" id="PIRSR601382-1"/>
    </source>
</evidence>
<feature type="signal peptide" evidence="13">
    <location>
        <begin position="1"/>
        <end position="21"/>
    </location>
</feature>
<keyword evidence="13" id="KW-0732">Signal</keyword>
<dbReference type="EMBL" id="KB096742">
    <property type="protein sequence ID" value="ESO02141.1"/>
    <property type="molecule type" value="Genomic_DNA"/>
</dbReference>
<dbReference type="Proteomes" id="UP000015101">
    <property type="component" value="Unassembled WGS sequence"/>
</dbReference>
<keyword evidence="5" id="KW-0735">Signal-anchor</keyword>
<evidence type="ECO:0000256" key="3">
    <source>
        <dbReference type="ARBA" id="ARBA00022692"/>
    </source>
</evidence>
<gene>
    <name evidence="15" type="primary">20194831</name>
    <name evidence="14" type="ORF">HELRODRAFT_106488</name>
</gene>
<dbReference type="GO" id="GO:0005975">
    <property type="term" value="P:carbohydrate metabolic process"/>
    <property type="evidence" value="ECO:0007669"/>
    <property type="project" value="InterPro"/>
</dbReference>
<feature type="chain" id="PRO_5010979805" description="alpha-1,2-Mannosidase" evidence="13">
    <location>
        <begin position="22"/>
        <end position="575"/>
    </location>
</feature>
<dbReference type="PANTHER" id="PTHR45679:SF5">
    <property type="entry name" value="ER DEGRADATION-ENHANCING ALPHA-MANNOSIDASE-LIKE PROTEIN 1"/>
    <property type="match status" value="1"/>
</dbReference>
<evidence type="ECO:0000313" key="15">
    <source>
        <dbReference type="EnsemblMetazoa" id="HelroP106488"/>
    </source>
</evidence>
<dbReference type="SUPFAM" id="SSF48225">
    <property type="entry name" value="Seven-hairpin glycosidases"/>
    <property type="match status" value="1"/>
</dbReference>
<feature type="active site" description="Proton donor" evidence="10">
    <location>
        <position position="393"/>
    </location>
</feature>
<feature type="active site" evidence="10">
    <location>
        <position position="412"/>
    </location>
</feature>
<evidence type="ECO:0000256" key="9">
    <source>
        <dbReference type="ARBA" id="ARBA00060207"/>
    </source>
</evidence>
<dbReference type="InterPro" id="IPR012341">
    <property type="entry name" value="6hp_glycosidase-like_sf"/>
</dbReference>
<dbReference type="GO" id="GO:0005789">
    <property type="term" value="C:endoplasmic reticulum membrane"/>
    <property type="evidence" value="ECO:0007669"/>
    <property type="project" value="UniProtKB-SubCell"/>
</dbReference>
<dbReference type="RefSeq" id="XP_009019549.1">
    <property type="nucleotide sequence ID" value="XM_009021301.1"/>
</dbReference>
<evidence type="ECO:0000256" key="12">
    <source>
        <dbReference type="RuleBase" id="RU361193"/>
    </source>
</evidence>
<dbReference type="EMBL" id="AMQM01000806">
    <property type="status" value="NOT_ANNOTATED_CDS"/>
    <property type="molecule type" value="Genomic_DNA"/>
</dbReference>
<keyword evidence="11" id="KW-0479">Metal-binding</keyword>
<proteinExistence type="inferred from homology"/>
<comment type="similarity">
    <text evidence="2 12">Belongs to the glycosyl hydrolase 47 family.</text>
</comment>
<evidence type="ECO:0000256" key="1">
    <source>
        <dbReference type="ARBA" id="ARBA00004648"/>
    </source>
</evidence>
<dbReference type="InParanoid" id="T1EE29"/>
<sequence length="575" mass="66207">MINNFLFFNLISVLLISYVLESSFLKFPFTDEFTKKYGSFPETKRQQALEESRRMFYFGYDNYMRHAFPKDELDPIHCTGRGPDYDNPSNININDVLGDYALTLVDSLDTLAILGNKTEFLKAVNLIITHVSFDKSNTVQIFEANIRVLGALLSAHLLIIDPDQPFGELYPLHLYNNELLNLAHDLGVRLLSAFDHSATGLPHPRVNLRTGVPCNSLNETCTAGAGTLRLEFGILSHLLDDPIYDRAAKLAVETLWSLRSNVTGLFGNVVNIQTGRWVGTMSGLGAGLDSYYEYLFKSFIMFGDEQDLQKFNEIYEAIRIYMRKGRKDCNYGSGFPPIYVNVNMNNGELVNNWVDSLQAAWSGVQVLAGDIEEAICSHAFFYAIWKRYNALPERYNWLLHVAEVLFYPLRPEFVESTYHLYRATMNPFYLHVGYEILQSIEQHCKVKCGYATRHDVTSSEMEDRMESFFLSETCKYLYLLFDERNPVNVKSDEYLFSTEGHILPLLPEFRKKTFETDFQSYTNFPLNLSTIKVKRQLNITRKDNRQSEERRYMMPIQPHYLQQVQQMIGAASTGL</sequence>
<dbReference type="CTD" id="20194831"/>
<keyword evidence="12" id="KW-0326">Glycosidase</keyword>
<evidence type="ECO:0000256" key="7">
    <source>
        <dbReference type="ARBA" id="ARBA00023136"/>
    </source>
</evidence>
<dbReference type="InterPro" id="IPR036026">
    <property type="entry name" value="Seven-hairpin_glycosidases"/>
</dbReference>
<dbReference type="EC" id="3.2.1.-" evidence="12"/>
<dbReference type="EnsemblMetazoa" id="HelroT106488">
    <property type="protein sequence ID" value="HelroP106488"/>
    <property type="gene ID" value="HelroG106488"/>
</dbReference>
<evidence type="ECO:0000256" key="5">
    <source>
        <dbReference type="ARBA" id="ARBA00022968"/>
    </source>
</evidence>
<evidence type="ECO:0000256" key="2">
    <source>
        <dbReference type="ARBA" id="ARBA00007658"/>
    </source>
</evidence>
<reference evidence="15" key="3">
    <citation type="submission" date="2015-06" db="UniProtKB">
        <authorList>
            <consortium name="EnsemblMetazoa"/>
        </authorList>
    </citation>
    <scope>IDENTIFICATION</scope>
</reference>
<dbReference type="GeneID" id="20194831"/>
<dbReference type="InterPro" id="IPR044674">
    <property type="entry name" value="EDEM1/2/3"/>
</dbReference>
<dbReference type="PANTHER" id="PTHR45679">
    <property type="entry name" value="ER DEGRADATION-ENHANCING ALPHA-MANNOSIDASE-LIKE PROTEIN 2"/>
    <property type="match status" value="1"/>
</dbReference>
<dbReference type="InterPro" id="IPR001382">
    <property type="entry name" value="Glyco_hydro_47"/>
</dbReference>
<reference evidence="14 16" key="2">
    <citation type="journal article" date="2013" name="Nature">
        <title>Insights into bilaterian evolution from three spiralian genomes.</title>
        <authorList>
            <person name="Simakov O."/>
            <person name="Marletaz F."/>
            <person name="Cho S.J."/>
            <person name="Edsinger-Gonzales E."/>
            <person name="Havlak P."/>
            <person name="Hellsten U."/>
            <person name="Kuo D.H."/>
            <person name="Larsson T."/>
            <person name="Lv J."/>
            <person name="Arendt D."/>
            <person name="Savage R."/>
            <person name="Osoegawa K."/>
            <person name="de Jong P."/>
            <person name="Grimwood J."/>
            <person name="Chapman J.A."/>
            <person name="Shapiro H."/>
            <person name="Aerts A."/>
            <person name="Otillar R.P."/>
            <person name="Terry A.Y."/>
            <person name="Boore J.L."/>
            <person name="Grigoriev I.V."/>
            <person name="Lindberg D.R."/>
            <person name="Seaver E.C."/>
            <person name="Weisblat D.A."/>
            <person name="Putnam N.H."/>
            <person name="Rokhsar D.S."/>
        </authorList>
    </citation>
    <scope>NUCLEOTIDE SEQUENCE</scope>
</reference>
<evidence type="ECO:0000313" key="14">
    <source>
        <dbReference type="EMBL" id="ESO02141.1"/>
    </source>
</evidence>
<dbReference type="Gene3D" id="1.50.10.10">
    <property type="match status" value="1"/>
</dbReference>
<feature type="active site" evidence="10">
    <location>
        <position position="289"/>
    </location>
</feature>
<evidence type="ECO:0000313" key="16">
    <source>
        <dbReference type="Proteomes" id="UP000015101"/>
    </source>
</evidence>
<name>T1EE29_HELRO</name>
<evidence type="ECO:0000256" key="13">
    <source>
        <dbReference type="SAM" id="SignalP"/>
    </source>
</evidence>
<evidence type="ECO:0000256" key="4">
    <source>
        <dbReference type="ARBA" id="ARBA00022824"/>
    </source>
</evidence>
<evidence type="ECO:0000256" key="8">
    <source>
        <dbReference type="ARBA" id="ARBA00023180"/>
    </source>
</evidence>
<accession>T1EE29</accession>
<dbReference type="FunFam" id="1.50.10.10:FF:000016">
    <property type="entry name" value="alpha-1,2-Mannosidase"/>
    <property type="match status" value="1"/>
</dbReference>
<dbReference type="GO" id="GO:0005509">
    <property type="term" value="F:calcium ion binding"/>
    <property type="evidence" value="ECO:0007669"/>
    <property type="project" value="InterPro"/>
</dbReference>